<dbReference type="Proteomes" id="UP001060215">
    <property type="component" value="Chromosome 9"/>
</dbReference>
<evidence type="ECO:0000313" key="1">
    <source>
        <dbReference type="EMBL" id="KAI8004749.1"/>
    </source>
</evidence>
<organism evidence="1 2">
    <name type="scientific">Camellia lanceoleosa</name>
    <dbReference type="NCBI Taxonomy" id="1840588"/>
    <lineage>
        <taxon>Eukaryota</taxon>
        <taxon>Viridiplantae</taxon>
        <taxon>Streptophyta</taxon>
        <taxon>Embryophyta</taxon>
        <taxon>Tracheophyta</taxon>
        <taxon>Spermatophyta</taxon>
        <taxon>Magnoliopsida</taxon>
        <taxon>eudicotyledons</taxon>
        <taxon>Gunneridae</taxon>
        <taxon>Pentapetalae</taxon>
        <taxon>asterids</taxon>
        <taxon>Ericales</taxon>
        <taxon>Theaceae</taxon>
        <taxon>Camellia</taxon>
    </lineage>
</organism>
<keyword evidence="2" id="KW-1185">Reference proteome</keyword>
<comment type="caution">
    <text evidence="1">The sequence shown here is derived from an EMBL/GenBank/DDBJ whole genome shotgun (WGS) entry which is preliminary data.</text>
</comment>
<accession>A0ACC0GVN4</accession>
<proteinExistence type="predicted"/>
<name>A0ACC0GVN4_9ERIC</name>
<protein>
    <submittedName>
        <fullName evidence="1">Ankyrin repeat-containing protein BDA1</fullName>
    </submittedName>
</protein>
<evidence type="ECO:0000313" key="2">
    <source>
        <dbReference type="Proteomes" id="UP001060215"/>
    </source>
</evidence>
<gene>
    <name evidence="1" type="ORF">LOK49_LG08G02840</name>
</gene>
<reference evidence="1 2" key="1">
    <citation type="journal article" date="2022" name="Plant J.">
        <title>Chromosome-level genome of Camellia lanceoleosa provides a valuable resource for understanding genome evolution and self-incompatibility.</title>
        <authorList>
            <person name="Gong W."/>
            <person name="Xiao S."/>
            <person name="Wang L."/>
            <person name="Liao Z."/>
            <person name="Chang Y."/>
            <person name="Mo W."/>
            <person name="Hu G."/>
            <person name="Li W."/>
            <person name="Zhao G."/>
            <person name="Zhu H."/>
            <person name="Hu X."/>
            <person name="Ji K."/>
            <person name="Xiang X."/>
            <person name="Song Q."/>
            <person name="Yuan D."/>
            <person name="Jin S."/>
            <person name="Zhang L."/>
        </authorList>
    </citation>
    <scope>NUCLEOTIDE SEQUENCE [LARGE SCALE GENOMIC DNA]</scope>
    <source>
        <strain evidence="1">SQ_2022a</strain>
    </source>
</reference>
<sequence length="185" mass="20719">MILKNCTSPAYGGPKGQTALHVAATQRWYTGSTGLLLEWKSDLIKETDEYGWIPLHYAARYGNKDGVKRILKKDKSVAYITTGEEGDEMTALHIAAAHGNVDAMEELLLCCPDCWEMVNGKGQNVVHIAVEMDQEEVTKYILKKPWIIYLINQKDIEGNTPLHLLCYCTRIQNAGQPLDEALEPL</sequence>
<dbReference type="EMBL" id="CM045766">
    <property type="protein sequence ID" value="KAI8004749.1"/>
    <property type="molecule type" value="Genomic_DNA"/>
</dbReference>